<proteinExistence type="predicted"/>
<comment type="caution">
    <text evidence="1">The sequence shown here is derived from an EMBL/GenBank/DDBJ whole genome shotgun (WGS) entry which is preliminary data.</text>
</comment>
<gene>
    <name evidence="1" type="ORF">A2363_00785</name>
</gene>
<dbReference type="AlphaFoldDB" id="A0A1F6BGE2"/>
<evidence type="ECO:0008006" key="3">
    <source>
        <dbReference type="Google" id="ProtNLM"/>
    </source>
</evidence>
<reference evidence="1 2" key="1">
    <citation type="journal article" date="2016" name="Nat. Commun.">
        <title>Thousands of microbial genomes shed light on interconnected biogeochemical processes in an aquifer system.</title>
        <authorList>
            <person name="Anantharaman K."/>
            <person name="Brown C.T."/>
            <person name="Hug L.A."/>
            <person name="Sharon I."/>
            <person name="Castelle C.J."/>
            <person name="Probst A.J."/>
            <person name="Thomas B.C."/>
            <person name="Singh A."/>
            <person name="Wilkins M.J."/>
            <person name="Karaoz U."/>
            <person name="Brodie E.L."/>
            <person name="Williams K.H."/>
            <person name="Hubbard S.S."/>
            <person name="Banfield J.F."/>
        </authorList>
    </citation>
    <scope>NUCLEOTIDE SEQUENCE [LARGE SCALE GENOMIC DNA]</scope>
</reference>
<evidence type="ECO:0000313" key="2">
    <source>
        <dbReference type="Proteomes" id="UP000176186"/>
    </source>
</evidence>
<dbReference type="STRING" id="1798401.A2363_00785"/>
<sequence>MYSEYIIQHTSNSNYSVTNQRDLVLDTAQNLTQIGHWAKCSLAKDEQRIALFLKLTRKNLNALSGFPLSPKFNREFQLFCVSFTALEAEYCAGLTKPAVWASGVLTWASTLTQSASLL</sequence>
<dbReference type="EMBL" id="MFKE01000002">
    <property type="protein sequence ID" value="OGG36006.1"/>
    <property type="molecule type" value="Genomic_DNA"/>
</dbReference>
<protein>
    <recommendedName>
        <fullName evidence="3">Four helix bundle protein</fullName>
    </recommendedName>
</protein>
<name>A0A1F6BGE2_9BACT</name>
<organism evidence="1 2">
    <name type="scientific">Candidatus Gottesmanbacteria bacterium RIFOXYB1_FULL_47_11</name>
    <dbReference type="NCBI Taxonomy" id="1798401"/>
    <lineage>
        <taxon>Bacteria</taxon>
        <taxon>Candidatus Gottesmaniibacteriota</taxon>
    </lineage>
</organism>
<dbReference type="Proteomes" id="UP000176186">
    <property type="component" value="Unassembled WGS sequence"/>
</dbReference>
<accession>A0A1F6BGE2</accession>
<evidence type="ECO:0000313" key="1">
    <source>
        <dbReference type="EMBL" id="OGG36006.1"/>
    </source>
</evidence>